<dbReference type="AlphaFoldDB" id="A0A923MGZ0"/>
<protein>
    <submittedName>
        <fullName evidence="2">ImmA/IrrE family metallo-endopeptidase</fullName>
    </submittedName>
</protein>
<dbReference type="Gene3D" id="1.10.10.2910">
    <property type="match status" value="1"/>
</dbReference>
<feature type="domain" description="IrrE N-terminal-like" evidence="1">
    <location>
        <begin position="58"/>
        <end position="166"/>
    </location>
</feature>
<reference evidence="2" key="1">
    <citation type="submission" date="2020-08" db="EMBL/GenBank/DDBJ databases">
        <title>Genome public.</title>
        <authorList>
            <person name="Liu C."/>
            <person name="Sun Q."/>
        </authorList>
    </citation>
    <scope>NUCLEOTIDE SEQUENCE</scope>
    <source>
        <strain evidence="2">BX15</strain>
    </source>
</reference>
<evidence type="ECO:0000313" key="2">
    <source>
        <dbReference type="EMBL" id="MBC5769466.1"/>
    </source>
</evidence>
<dbReference type="Proteomes" id="UP000620327">
    <property type="component" value="Unassembled WGS sequence"/>
</dbReference>
<dbReference type="InterPro" id="IPR010359">
    <property type="entry name" value="IrrE_HExxH"/>
</dbReference>
<keyword evidence="3" id="KW-1185">Reference proteome</keyword>
<gene>
    <name evidence="2" type="ORF">H8Z83_03890</name>
</gene>
<accession>A0A923MGZ0</accession>
<dbReference type="Pfam" id="PF06114">
    <property type="entry name" value="Peptidase_M78"/>
    <property type="match status" value="1"/>
</dbReference>
<dbReference type="EMBL" id="JACOQI010000002">
    <property type="protein sequence ID" value="MBC5769466.1"/>
    <property type="molecule type" value="Genomic_DNA"/>
</dbReference>
<proteinExistence type="predicted"/>
<organism evidence="2 3">
    <name type="scientific">Dysosmobacter segnis</name>
    <dbReference type="NCBI Taxonomy" id="2763042"/>
    <lineage>
        <taxon>Bacteria</taxon>
        <taxon>Bacillati</taxon>
        <taxon>Bacillota</taxon>
        <taxon>Clostridia</taxon>
        <taxon>Eubacteriales</taxon>
        <taxon>Oscillospiraceae</taxon>
        <taxon>Dysosmobacter</taxon>
    </lineage>
</organism>
<name>A0A923MGZ0_9FIRM</name>
<comment type="caution">
    <text evidence="2">The sequence shown here is derived from an EMBL/GenBank/DDBJ whole genome shotgun (WGS) entry which is preliminary data.</text>
</comment>
<evidence type="ECO:0000259" key="1">
    <source>
        <dbReference type="Pfam" id="PF06114"/>
    </source>
</evidence>
<evidence type="ECO:0000313" key="3">
    <source>
        <dbReference type="Proteomes" id="UP000620327"/>
    </source>
</evidence>
<sequence>MRSVFVQRKVLELYQDMDSVSYPIQPELLLQCIPKSCRILSYQEMAEVTGCTVQDVAVLCKSNSGATHYDPDTNRYLILYNAEMNAGRIRWTLAHEIGHIYIGHLEVIEEAEIAYNEQRGFYDQFESEADYFAWNLLAPLPILREMGIRSASEIKATYGLSNQAAALQFDRYTKWCRSHVKTAWENGMLRIFRSKYMA</sequence>
<dbReference type="RefSeq" id="WP_187013813.1">
    <property type="nucleotide sequence ID" value="NZ_JACOQI010000002.1"/>
</dbReference>